<dbReference type="AlphaFoldDB" id="M3XTK1"/>
<keyword evidence="1" id="KW-1133">Transmembrane helix</keyword>
<dbReference type="HOGENOM" id="CLU_3227167_0_0_1"/>
<evidence type="ECO:0000256" key="1">
    <source>
        <dbReference type="SAM" id="Phobius"/>
    </source>
</evidence>
<dbReference type="eggNOG" id="KOG3826">
    <property type="taxonomic scope" value="Eukaryota"/>
</dbReference>
<feature type="transmembrane region" description="Helical" evidence="1">
    <location>
        <begin position="12"/>
        <end position="31"/>
    </location>
</feature>
<reference evidence="2" key="1">
    <citation type="submission" date="2024-06" db="UniProtKB">
        <authorList>
            <consortium name="Ensembl"/>
        </authorList>
    </citation>
    <scope>IDENTIFICATION</scope>
</reference>
<keyword evidence="1" id="KW-0472">Membrane</keyword>
<proteinExistence type="predicted"/>
<evidence type="ECO:0000313" key="2">
    <source>
        <dbReference type="Ensembl" id="ENSMPUP00000002401.1"/>
    </source>
</evidence>
<organism evidence="2">
    <name type="scientific">Mustela putorius furo</name>
    <name type="common">European domestic ferret</name>
    <name type="synonym">Mustela furo</name>
    <dbReference type="NCBI Taxonomy" id="9669"/>
    <lineage>
        <taxon>Eukaryota</taxon>
        <taxon>Metazoa</taxon>
        <taxon>Chordata</taxon>
        <taxon>Craniata</taxon>
        <taxon>Vertebrata</taxon>
        <taxon>Euteleostomi</taxon>
        <taxon>Mammalia</taxon>
        <taxon>Eutheria</taxon>
        <taxon>Laurasiatheria</taxon>
        <taxon>Carnivora</taxon>
        <taxon>Caniformia</taxon>
        <taxon>Musteloidea</taxon>
        <taxon>Mustelidae</taxon>
        <taxon>Mustelinae</taxon>
        <taxon>Mustela</taxon>
    </lineage>
</organism>
<dbReference type="STRING" id="9669.ENSMPUP00000002401"/>
<dbReference type="Ensembl" id="ENSMPUT00000002450.1">
    <property type="protein sequence ID" value="ENSMPUP00000002401.1"/>
    <property type="gene ID" value="ENSMPUG00000002427.1"/>
</dbReference>
<accession>M3XTK1</accession>
<protein>
    <submittedName>
        <fullName evidence="2">Uncharacterized protein</fullName>
    </submittedName>
</protein>
<name>M3XTK1_MUSPF</name>
<dbReference type="EMBL" id="AEYP01112976">
    <property type="status" value="NOT_ANNOTATED_CDS"/>
    <property type="molecule type" value="Genomic_DNA"/>
</dbReference>
<dbReference type="InParanoid" id="M3XTK1"/>
<sequence length="44" mass="4687">GSTVFNVLRGILEVVIGVAAGSLLGFFIQYFPSSDQVMIPGSWN</sequence>
<keyword evidence="1" id="KW-0812">Transmembrane</keyword>